<reference evidence="2" key="1">
    <citation type="submission" date="2023-10" db="EMBL/GenBank/DDBJ databases">
        <authorList>
            <person name="Chen Y."/>
            <person name="Shah S."/>
            <person name="Dougan E. K."/>
            <person name="Thang M."/>
            <person name="Chan C."/>
        </authorList>
    </citation>
    <scope>NUCLEOTIDE SEQUENCE [LARGE SCALE GENOMIC DNA]</scope>
</reference>
<feature type="compositionally biased region" description="Low complexity" evidence="1">
    <location>
        <begin position="195"/>
        <end position="208"/>
    </location>
</feature>
<dbReference type="Proteomes" id="UP001189429">
    <property type="component" value="Unassembled WGS sequence"/>
</dbReference>
<evidence type="ECO:0000256" key="1">
    <source>
        <dbReference type="SAM" id="MobiDB-lite"/>
    </source>
</evidence>
<feature type="compositionally biased region" description="Polar residues" evidence="1">
    <location>
        <begin position="1"/>
        <end position="15"/>
    </location>
</feature>
<evidence type="ECO:0000313" key="3">
    <source>
        <dbReference type="Proteomes" id="UP001189429"/>
    </source>
</evidence>
<feature type="compositionally biased region" description="Basic residues" evidence="1">
    <location>
        <begin position="122"/>
        <end position="135"/>
    </location>
</feature>
<feature type="region of interest" description="Disordered" evidence="1">
    <location>
        <begin position="195"/>
        <end position="224"/>
    </location>
</feature>
<dbReference type="EMBL" id="CAUYUJ010018582">
    <property type="protein sequence ID" value="CAK0884741.1"/>
    <property type="molecule type" value="Genomic_DNA"/>
</dbReference>
<feature type="compositionally biased region" description="Basic residues" evidence="1">
    <location>
        <begin position="47"/>
        <end position="57"/>
    </location>
</feature>
<evidence type="ECO:0000313" key="2">
    <source>
        <dbReference type="EMBL" id="CAK0884741.1"/>
    </source>
</evidence>
<feature type="compositionally biased region" description="Basic residues" evidence="1">
    <location>
        <begin position="150"/>
        <end position="159"/>
    </location>
</feature>
<feature type="compositionally biased region" description="Low complexity" evidence="1">
    <location>
        <begin position="58"/>
        <end position="84"/>
    </location>
</feature>
<name>A0ABN9WHK3_9DINO</name>
<proteinExistence type="predicted"/>
<organism evidence="2 3">
    <name type="scientific">Prorocentrum cordatum</name>
    <dbReference type="NCBI Taxonomy" id="2364126"/>
    <lineage>
        <taxon>Eukaryota</taxon>
        <taxon>Sar</taxon>
        <taxon>Alveolata</taxon>
        <taxon>Dinophyceae</taxon>
        <taxon>Prorocentrales</taxon>
        <taxon>Prorocentraceae</taxon>
        <taxon>Prorocentrum</taxon>
    </lineage>
</organism>
<comment type="caution">
    <text evidence="2">The sequence shown here is derived from an EMBL/GenBank/DDBJ whole genome shotgun (WGS) entry which is preliminary data.</text>
</comment>
<sequence>MQESGFTESALSSGSVPLASLPADSSDGAESSLSALPAERAAVIRVRVLRSRPRLPRGRAPSGRPASAVAPRGAAGGRASVAGRSRGHRKMMATDQLASPSGGGAAGARGALGTADMWRGGSSRRRRHQPLRRKANMPSADRHSRPPRALARRKARHVGHTVGGTARAVGGGGYPHPRRPFLLPGRAAAQCARGRAAAPGGKRPLAPAVSARGSPPCMAWARSP</sequence>
<keyword evidence="3" id="KW-1185">Reference proteome</keyword>
<feature type="region of interest" description="Disordered" evidence="1">
    <location>
        <begin position="1"/>
        <end position="179"/>
    </location>
</feature>
<gene>
    <name evidence="2" type="ORF">PCOR1329_LOCUS66557</name>
</gene>
<accession>A0ABN9WHK3</accession>
<protein>
    <submittedName>
        <fullName evidence="2">Uncharacterized protein</fullName>
    </submittedName>
</protein>